<evidence type="ECO:0000313" key="2">
    <source>
        <dbReference type="Proteomes" id="UP001214757"/>
    </source>
</evidence>
<proteinExistence type="predicted"/>
<keyword evidence="2" id="KW-1185">Reference proteome</keyword>
<gene>
    <name evidence="1" type="ORF">PSI22_05530</name>
</gene>
<name>A0ABT5M483_9GAMM</name>
<accession>A0ABT5M483</accession>
<evidence type="ECO:0008006" key="3">
    <source>
        <dbReference type="Google" id="ProtNLM"/>
    </source>
</evidence>
<evidence type="ECO:0000313" key="1">
    <source>
        <dbReference type="EMBL" id="MDC9621101.1"/>
    </source>
</evidence>
<reference evidence="1 2" key="1">
    <citation type="submission" date="2023-02" db="EMBL/GenBank/DDBJ databases">
        <title>Entomopathogenic bacteria.</title>
        <authorList>
            <person name="Machado R.A."/>
        </authorList>
    </citation>
    <scope>NUCLEOTIDE SEQUENCE [LARGE SCALE GENOMIC DNA]</scope>
    <source>
        <strain evidence="1 2">XENO-7</strain>
    </source>
</reference>
<dbReference type="EMBL" id="JAQRFO010000008">
    <property type="protein sequence ID" value="MDC9621101.1"/>
    <property type="molecule type" value="Genomic_DNA"/>
</dbReference>
<dbReference type="Proteomes" id="UP001214757">
    <property type="component" value="Unassembled WGS sequence"/>
</dbReference>
<sequence length="309" mass="35586">MVMMYDVKQYIVKTRMSSKKRILVEGKDDKAHIENLIFEKFEDIKVEIDTAENIKGENKTTASNNRAKIEHIHNTCKSSKHHRNLHFLCDREYLKFNIGKEIEDAMNEHENDGNLNWTIGHSFENYFLDKNIILDAFGYLSGLEFKRSAINLFEKILPSAIKLATIIALSAREIKKSSYPGNIQWSYFSISENSLNFNIDEWKSQNPNELSKIFVNYVEKFTPIIEKTELLICSRICRGHTAVLILQRIFSACLYSVGKDIYEPLSKKSANEFANIKESSISSALSEAWIKTIKPENNNYPLNLINSVA</sequence>
<dbReference type="RefSeq" id="WP_273578907.1">
    <property type="nucleotide sequence ID" value="NZ_JAQRFO010000008.1"/>
</dbReference>
<organism evidence="1 2">
    <name type="scientific">Xenorhabdus aichiensis</name>
    <dbReference type="NCBI Taxonomy" id="3025874"/>
    <lineage>
        <taxon>Bacteria</taxon>
        <taxon>Pseudomonadati</taxon>
        <taxon>Pseudomonadota</taxon>
        <taxon>Gammaproteobacteria</taxon>
        <taxon>Enterobacterales</taxon>
        <taxon>Morganellaceae</taxon>
        <taxon>Xenorhabdus</taxon>
    </lineage>
</organism>
<protein>
    <recommendedName>
        <fullName evidence="3">DUF4435 domain-containing protein</fullName>
    </recommendedName>
</protein>
<comment type="caution">
    <text evidence="1">The sequence shown here is derived from an EMBL/GenBank/DDBJ whole genome shotgun (WGS) entry which is preliminary data.</text>
</comment>